<reference evidence="1" key="1">
    <citation type="submission" date="2020-09" db="EMBL/GenBank/DDBJ databases">
        <title>Genome-Enabled Discovery of Anthraquinone Biosynthesis in Senna tora.</title>
        <authorList>
            <person name="Kang S.-H."/>
            <person name="Pandey R.P."/>
            <person name="Lee C.-M."/>
            <person name="Sim J.-S."/>
            <person name="Jeong J.-T."/>
            <person name="Choi B.-S."/>
            <person name="Jung M."/>
            <person name="Ginzburg D."/>
            <person name="Zhao K."/>
            <person name="Won S.Y."/>
            <person name="Oh T.-J."/>
            <person name="Yu Y."/>
            <person name="Kim N.-H."/>
            <person name="Lee O.R."/>
            <person name="Lee T.-H."/>
            <person name="Bashyal P."/>
            <person name="Kim T.-S."/>
            <person name="Lee W.-H."/>
            <person name="Kawkins C."/>
            <person name="Kim C.-K."/>
            <person name="Kim J.S."/>
            <person name="Ahn B.O."/>
            <person name="Rhee S.Y."/>
            <person name="Sohng J.K."/>
        </authorList>
    </citation>
    <scope>NUCLEOTIDE SEQUENCE</scope>
    <source>
        <tissue evidence="1">Leaf</tissue>
    </source>
</reference>
<evidence type="ECO:0000313" key="1">
    <source>
        <dbReference type="EMBL" id="KAF7823994.1"/>
    </source>
</evidence>
<gene>
    <name evidence="1" type="ORF">G2W53_022138</name>
</gene>
<sequence>MADTGVSSRSLPELTYGSYSRFGEGLVMEVLDRGSEPAT</sequence>
<dbReference type="AlphaFoldDB" id="A0A834TTY9"/>
<dbReference type="Proteomes" id="UP000634136">
    <property type="component" value="Unassembled WGS sequence"/>
</dbReference>
<comment type="caution">
    <text evidence="1">The sequence shown here is derived from an EMBL/GenBank/DDBJ whole genome shotgun (WGS) entry which is preliminary data.</text>
</comment>
<protein>
    <submittedName>
        <fullName evidence="1">Uncharacterized protein</fullName>
    </submittedName>
</protein>
<evidence type="ECO:0000313" key="2">
    <source>
        <dbReference type="Proteomes" id="UP000634136"/>
    </source>
</evidence>
<accession>A0A834TTY9</accession>
<organism evidence="1 2">
    <name type="scientific">Senna tora</name>
    <dbReference type="NCBI Taxonomy" id="362788"/>
    <lineage>
        <taxon>Eukaryota</taxon>
        <taxon>Viridiplantae</taxon>
        <taxon>Streptophyta</taxon>
        <taxon>Embryophyta</taxon>
        <taxon>Tracheophyta</taxon>
        <taxon>Spermatophyta</taxon>
        <taxon>Magnoliopsida</taxon>
        <taxon>eudicotyledons</taxon>
        <taxon>Gunneridae</taxon>
        <taxon>Pentapetalae</taxon>
        <taxon>rosids</taxon>
        <taxon>fabids</taxon>
        <taxon>Fabales</taxon>
        <taxon>Fabaceae</taxon>
        <taxon>Caesalpinioideae</taxon>
        <taxon>Cassia clade</taxon>
        <taxon>Senna</taxon>
    </lineage>
</organism>
<name>A0A834TTY9_9FABA</name>
<dbReference type="EMBL" id="JAAIUW010000007">
    <property type="protein sequence ID" value="KAF7823994.1"/>
    <property type="molecule type" value="Genomic_DNA"/>
</dbReference>
<proteinExistence type="predicted"/>
<keyword evidence="2" id="KW-1185">Reference proteome</keyword>